<feature type="domain" description="MOFRL" evidence="1">
    <location>
        <begin position="315"/>
        <end position="420"/>
    </location>
</feature>
<dbReference type="InterPro" id="IPR025286">
    <property type="entry name" value="MOFRL_assoc_dom"/>
</dbReference>
<dbReference type="EMBL" id="JBHSFZ010000031">
    <property type="protein sequence ID" value="MFC4595430.1"/>
    <property type="molecule type" value="Genomic_DNA"/>
</dbReference>
<accession>A0ABV9F3S8</accession>
<dbReference type="InterPro" id="IPR037035">
    <property type="entry name" value="GK-like_C_sf"/>
</dbReference>
<sequence length="430" mass="45059">MDIRTGSRGVHAELLSEMLEVALSAVSADRCLPAYLPPYPKGRRLVVAVGKAGAAMARVALRDAPPQTRAIILVPYGHGCALADLPSSAMLLEGGHPLPDQHGLEAAKMIREAVSELTEEDQLLALVSGGGSALLALPAEGLSLEDKRQLTEELLLCGATISQINCVRTHLSQVKGGRLAVLAHPAEVVTLAFSDVSGDDPALIASGPTVADRTTLQDARRVLERFAIPVPDHVRRILEDERHATPRPDAAAMTRAEAHIVARNHMALQAAGEIAASQGFMPVYLGDDLEGDSTELGIVHAALALHHRRKGGKWALLSGGETTVLVRNKVGKGGRNSEYALSLGLSLDGAAGISAIACDTDGIDGVGGHAGAIIDGSTLRRAKAEGISPAGMLRRNDSYGFFEALGDLVFTGPTRTTVNDFRVILIDDAA</sequence>
<proteinExistence type="predicted"/>
<gene>
    <name evidence="3" type="ORF">ACFO3E_14680</name>
</gene>
<name>A0ABV9F3S8_9SPHN</name>
<reference evidence="4" key="1">
    <citation type="journal article" date="2019" name="Int. J. Syst. Evol. Microbiol.">
        <title>The Global Catalogue of Microorganisms (GCM) 10K type strain sequencing project: providing services to taxonomists for standard genome sequencing and annotation.</title>
        <authorList>
            <consortium name="The Broad Institute Genomics Platform"/>
            <consortium name="The Broad Institute Genome Sequencing Center for Infectious Disease"/>
            <person name="Wu L."/>
            <person name="Ma J."/>
        </authorList>
    </citation>
    <scope>NUCLEOTIDE SEQUENCE [LARGE SCALE GENOMIC DNA]</scope>
    <source>
        <strain evidence="4">NBRC 103632</strain>
    </source>
</reference>
<dbReference type="Gene3D" id="3.40.50.10180">
    <property type="entry name" value="Glycerate kinase, MOFRL-like N-terminal domain"/>
    <property type="match status" value="1"/>
</dbReference>
<evidence type="ECO:0000313" key="3">
    <source>
        <dbReference type="EMBL" id="MFC4595430.1"/>
    </source>
</evidence>
<dbReference type="InterPro" id="IPR007835">
    <property type="entry name" value="MOFRL"/>
</dbReference>
<evidence type="ECO:0000313" key="4">
    <source>
        <dbReference type="Proteomes" id="UP001595957"/>
    </source>
</evidence>
<evidence type="ECO:0000259" key="1">
    <source>
        <dbReference type="Pfam" id="PF05161"/>
    </source>
</evidence>
<keyword evidence="4" id="KW-1185">Reference proteome</keyword>
<organism evidence="3 4">
    <name type="scientific">Sphingobium tyrosinilyticum</name>
    <dbReference type="NCBI Taxonomy" id="2715436"/>
    <lineage>
        <taxon>Bacteria</taxon>
        <taxon>Pseudomonadati</taxon>
        <taxon>Pseudomonadota</taxon>
        <taxon>Alphaproteobacteria</taxon>
        <taxon>Sphingomonadales</taxon>
        <taxon>Sphingomonadaceae</taxon>
        <taxon>Sphingobium</taxon>
    </lineage>
</organism>
<protein>
    <submittedName>
        <fullName evidence="3">Glycerate kinase</fullName>
    </submittedName>
</protein>
<dbReference type="GO" id="GO:0016301">
    <property type="term" value="F:kinase activity"/>
    <property type="evidence" value="ECO:0007669"/>
    <property type="project" value="UniProtKB-KW"/>
</dbReference>
<dbReference type="Gene3D" id="3.40.1480.10">
    <property type="entry name" value="MOFRL domain"/>
    <property type="match status" value="1"/>
</dbReference>
<dbReference type="PANTHER" id="PTHR12227">
    <property type="entry name" value="GLYCERATE KINASE"/>
    <property type="match status" value="1"/>
</dbReference>
<dbReference type="InterPro" id="IPR039760">
    <property type="entry name" value="MOFRL_protein"/>
</dbReference>
<dbReference type="RefSeq" id="WP_197486388.1">
    <property type="nucleotide sequence ID" value="NZ_JBHSFZ010000031.1"/>
</dbReference>
<evidence type="ECO:0000259" key="2">
    <source>
        <dbReference type="Pfam" id="PF13660"/>
    </source>
</evidence>
<keyword evidence="3" id="KW-0418">Kinase</keyword>
<dbReference type="Pfam" id="PF13660">
    <property type="entry name" value="DUF4147"/>
    <property type="match status" value="1"/>
</dbReference>
<comment type="caution">
    <text evidence="3">The sequence shown here is derived from an EMBL/GenBank/DDBJ whole genome shotgun (WGS) entry which is preliminary data.</text>
</comment>
<dbReference type="SUPFAM" id="SSF82544">
    <property type="entry name" value="GckA/TtuD-like"/>
    <property type="match status" value="1"/>
</dbReference>
<dbReference type="PANTHER" id="PTHR12227:SF0">
    <property type="entry name" value="GLYCERATE KINASE"/>
    <property type="match status" value="1"/>
</dbReference>
<dbReference type="Proteomes" id="UP001595957">
    <property type="component" value="Unassembled WGS sequence"/>
</dbReference>
<dbReference type="Pfam" id="PF05161">
    <property type="entry name" value="MOFRL"/>
    <property type="match status" value="1"/>
</dbReference>
<keyword evidence="3" id="KW-0808">Transferase</keyword>
<dbReference type="InterPro" id="IPR038614">
    <property type="entry name" value="GK_N_sf"/>
</dbReference>
<feature type="domain" description="MOFRL-associated" evidence="2">
    <location>
        <begin position="15"/>
        <end position="239"/>
    </location>
</feature>